<dbReference type="Gene3D" id="3.90.105.10">
    <property type="entry name" value="Molybdopterin biosynthesis moea protein, domain 2"/>
    <property type="match status" value="1"/>
</dbReference>
<dbReference type="Gene3D" id="2.40.340.10">
    <property type="entry name" value="MoeA, C-terminal, domain IV"/>
    <property type="match status" value="1"/>
</dbReference>
<dbReference type="RefSeq" id="WP_156007796.1">
    <property type="nucleotide sequence ID" value="NZ_CP045483.1"/>
</dbReference>
<dbReference type="Pfam" id="PF03453">
    <property type="entry name" value="MoeA_N"/>
    <property type="match status" value="1"/>
</dbReference>
<keyword evidence="4" id="KW-0808">Transferase</keyword>
<proteinExistence type="predicted"/>
<dbReference type="FunFam" id="2.170.190.11:FF:000001">
    <property type="entry name" value="Molybdopterin molybdenumtransferase"/>
    <property type="match status" value="1"/>
</dbReference>
<dbReference type="Gene3D" id="3.40.980.10">
    <property type="entry name" value="MoaB/Mog-like domain"/>
    <property type="match status" value="1"/>
</dbReference>
<name>A0A650CRH5_9CREN</name>
<evidence type="ECO:0000256" key="1">
    <source>
        <dbReference type="ARBA" id="ARBA00005046"/>
    </source>
</evidence>
<keyword evidence="5" id="KW-1185">Reference proteome</keyword>
<dbReference type="UniPathway" id="UPA00344"/>
<gene>
    <name evidence="4" type="ORF">D1868_10340</name>
</gene>
<dbReference type="InterPro" id="IPR036135">
    <property type="entry name" value="MoeA_linker/N_sf"/>
</dbReference>
<dbReference type="GeneID" id="42799474"/>
<dbReference type="Pfam" id="PF00994">
    <property type="entry name" value="MoCF_biosynth"/>
    <property type="match status" value="1"/>
</dbReference>
<dbReference type="PANTHER" id="PTHR10192:SF5">
    <property type="entry name" value="GEPHYRIN"/>
    <property type="match status" value="1"/>
</dbReference>
<evidence type="ECO:0000313" key="4">
    <source>
        <dbReference type="EMBL" id="QGR20345.1"/>
    </source>
</evidence>
<accession>A0A650CRH5</accession>
<dbReference type="InterPro" id="IPR036688">
    <property type="entry name" value="MoeA_C_domain_IV_sf"/>
</dbReference>
<dbReference type="Pfam" id="PF03454">
    <property type="entry name" value="MoeA_C"/>
    <property type="match status" value="1"/>
</dbReference>
<dbReference type="OrthoDB" id="31371at2157"/>
<evidence type="ECO:0000259" key="3">
    <source>
        <dbReference type="SMART" id="SM00852"/>
    </source>
</evidence>
<dbReference type="SUPFAM" id="SSF63882">
    <property type="entry name" value="MoeA N-terminal region -like"/>
    <property type="match status" value="1"/>
</dbReference>
<dbReference type="InterPro" id="IPR005111">
    <property type="entry name" value="MoeA_C_domain_IV"/>
</dbReference>
<evidence type="ECO:0000256" key="2">
    <source>
        <dbReference type="ARBA" id="ARBA00023150"/>
    </source>
</evidence>
<protein>
    <submittedName>
        <fullName evidence="4">Molybdopterin molybdenumtransferase MoeA</fullName>
    </submittedName>
</protein>
<dbReference type="GO" id="GO:0005737">
    <property type="term" value="C:cytoplasm"/>
    <property type="evidence" value="ECO:0007669"/>
    <property type="project" value="TreeGrafter"/>
</dbReference>
<dbReference type="CDD" id="cd00887">
    <property type="entry name" value="MoeA"/>
    <property type="match status" value="1"/>
</dbReference>
<dbReference type="PROSITE" id="PS01079">
    <property type="entry name" value="MOCF_BIOSYNTHESIS_2"/>
    <property type="match status" value="1"/>
</dbReference>
<evidence type="ECO:0000313" key="5">
    <source>
        <dbReference type="Proteomes" id="UP000423396"/>
    </source>
</evidence>
<dbReference type="Proteomes" id="UP000423396">
    <property type="component" value="Chromosome"/>
</dbReference>
<dbReference type="Gene3D" id="2.170.190.11">
    <property type="entry name" value="Molybdopterin biosynthesis moea protein, domain 3"/>
    <property type="match status" value="1"/>
</dbReference>
<dbReference type="InterPro" id="IPR038987">
    <property type="entry name" value="MoeA-like"/>
</dbReference>
<dbReference type="GO" id="GO:0061599">
    <property type="term" value="F:molybdopterin molybdotransferase activity"/>
    <property type="evidence" value="ECO:0007669"/>
    <property type="project" value="TreeGrafter"/>
</dbReference>
<keyword evidence="2" id="KW-0501">Molybdenum cofactor biosynthesis</keyword>
<reference evidence="4 5" key="1">
    <citation type="submission" date="2019-10" db="EMBL/GenBank/DDBJ databases">
        <title>Genome Sequences from Six Type Strain Members of the Archaeal Family Sulfolobaceae: Acidianus ambivalens, Acidianus infernus, Metallosphaera prunae, Stygiolobus azoricus, Sulfolobus metallicus, and Sulfurisphaera ohwakuensis.</title>
        <authorList>
            <person name="Counts J.A."/>
            <person name="Kelly R.M."/>
        </authorList>
    </citation>
    <scope>NUCLEOTIDE SEQUENCE [LARGE SCALE GENOMIC DNA]</scope>
    <source>
        <strain evidence="4 5">FC6</strain>
    </source>
</reference>
<dbReference type="EMBL" id="CP045483">
    <property type="protein sequence ID" value="QGR20345.1"/>
    <property type="molecule type" value="Genomic_DNA"/>
</dbReference>
<dbReference type="GO" id="GO:0006777">
    <property type="term" value="P:Mo-molybdopterin cofactor biosynthetic process"/>
    <property type="evidence" value="ECO:0007669"/>
    <property type="project" value="UniProtKB-KW"/>
</dbReference>
<dbReference type="InterPro" id="IPR036425">
    <property type="entry name" value="MoaB/Mog-like_dom_sf"/>
</dbReference>
<dbReference type="AlphaFoldDB" id="A0A650CRH5"/>
<dbReference type="KEGG" id="sazo:D1868_10340"/>
<dbReference type="InterPro" id="IPR001453">
    <property type="entry name" value="MoaB/Mog_dom"/>
</dbReference>
<comment type="pathway">
    <text evidence="1">Cofactor biosynthesis; molybdopterin biosynthesis.</text>
</comment>
<dbReference type="PANTHER" id="PTHR10192">
    <property type="entry name" value="MOLYBDOPTERIN BIOSYNTHESIS PROTEIN"/>
    <property type="match status" value="1"/>
</dbReference>
<dbReference type="InterPro" id="IPR008284">
    <property type="entry name" value="MoCF_biosynth_CS"/>
</dbReference>
<dbReference type="SUPFAM" id="SSF53218">
    <property type="entry name" value="Molybdenum cofactor biosynthesis proteins"/>
    <property type="match status" value="1"/>
</dbReference>
<dbReference type="InterPro" id="IPR005110">
    <property type="entry name" value="MoeA_linker/N"/>
</dbReference>
<dbReference type="SMART" id="SM00852">
    <property type="entry name" value="MoCF_biosynth"/>
    <property type="match status" value="1"/>
</dbReference>
<sequence>MRAILNEENLLTVDEALNKFISSLPPSIPNTEEVDLLSSLGRISAEDVYSPLDIPPFSRSTVDGYAVISDETPGEFRVVDKISIGEGKQVKLNRGEAIEVDTGAIIPSGATAVVKVEETIRDGNKVKVAKRLRFGENIGWVGSDIPKGMLILRKGERITPEKIALLSSVGINKVRVYRKLKIYIIATGDELVKPGEKLTTGKIYESNTYYLASRLTMLGYEVIGKVVVPDNKEKISEELLRGLEKADAVILTGGTSAGEKDYVHEVIKELGTIIVHGIKFKPGKPTILAEVKGKPVFGLPGNIVSTIMIGEQIVEKYLALMSGSEAEAQITIEAVAMNRITADKKRFTYIPVFLFKKGNDFYALSVPFDSYMIGTFALADGYVGLNPGEEVEEGKKIKVYVRRIDLGPIYIGEEEPTLMAKLPSTFRRLPLGTFAALKALKYGIGDIVVVSDLLDNDNREGDQVLERNIMEIGEGDVIGYWDWVGMSKLVENPAVKLRYPSSALHILGKAKIFVPNTILNQGKVVAKEKLKIFLRNTEVRKYLIT</sequence>
<dbReference type="SUPFAM" id="SSF63867">
    <property type="entry name" value="MoeA C-terminal domain-like"/>
    <property type="match status" value="1"/>
</dbReference>
<organism evidence="4 5">
    <name type="scientific">Stygiolobus azoricus</name>
    <dbReference type="NCBI Taxonomy" id="41675"/>
    <lineage>
        <taxon>Archaea</taxon>
        <taxon>Thermoproteota</taxon>
        <taxon>Thermoprotei</taxon>
        <taxon>Sulfolobales</taxon>
        <taxon>Sulfolobaceae</taxon>
        <taxon>Stygiolobus</taxon>
    </lineage>
</organism>
<dbReference type="NCBIfam" id="TIGR00177">
    <property type="entry name" value="molyb_syn"/>
    <property type="match status" value="1"/>
</dbReference>
<feature type="domain" description="MoaB/Mog" evidence="3">
    <location>
        <begin position="183"/>
        <end position="320"/>
    </location>
</feature>
<dbReference type="NCBIfam" id="NF011067">
    <property type="entry name" value="PRK14497.1"/>
    <property type="match status" value="1"/>
</dbReference>